<evidence type="ECO:0000313" key="6">
    <source>
        <dbReference type="EMBL" id="TMV13110.1"/>
    </source>
</evidence>
<comment type="caution">
    <text evidence="6">The sequence shown here is derived from an EMBL/GenBank/DDBJ whole genome shotgun (WGS) entry which is preliminary data.</text>
</comment>
<gene>
    <name evidence="6" type="ORF">FGK64_10045</name>
</gene>
<name>A0ABY2X9Q6_9RHOB</name>
<dbReference type="InterPro" id="IPR001099">
    <property type="entry name" value="Chalcone/stilbene_synt_N"/>
</dbReference>
<evidence type="ECO:0000256" key="3">
    <source>
        <dbReference type="ARBA" id="ARBA00023315"/>
    </source>
</evidence>
<keyword evidence="2" id="KW-0808">Transferase</keyword>
<evidence type="ECO:0000259" key="5">
    <source>
        <dbReference type="Pfam" id="PF02797"/>
    </source>
</evidence>
<evidence type="ECO:0000256" key="2">
    <source>
        <dbReference type="ARBA" id="ARBA00022679"/>
    </source>
</evidence>
<dbReference type="Proteomes" id="UP001191082">
    <property type="component" value="Unassembled WGS sequence"/>
</dbReference>
<dbReference type="SUPFAM" id="SSF53901">
    <property type="entry name" value="Thiolase-like"/>
    <property type="match status" value="2"/>
</dbReference>
<sequence length="351" mass="37321">MTTYLHSLGTAVPAHVLSQDVVLSLAEEVLGPRYPQFERLRPTFQSAGIKRRYSVVPPEWFLEDHGWKDRNDAYLAGATSLFMDAASRALAAAGWSAAEIDCIVTVSSTGIATPTLEARAMAQMGFRSDVRRVPVFGLGCGGGVAGLSIAQSLAEARSTDRILLVVVEACSISFRNDRLQKADIIATVLFGDGAAAACLSGREAPGQRITLEPGAQITWPDTLGIMGWDVDDAALGVVFDRAIPDFVDEHLSAAASTALSNCGMTYDDVDRFVCHPGGAKVVTAIERALRLEQGVLVAEREVLRDVGNMSAPTVLFVLNRVLESGQTGRFMTSALGPGFTGSFLPMTVEAA</sequence>
<dbReference type="InterPro" id="IPR016039">
    <property type="entry name" value="Thiolase-like"/>
</dbReference>
<organism evidence="6 7">
    <name type="scientific">Arenibacterium halophilum</name>
    <dbReference type="NCBI Taxonomy" id="2583821"/>
    <lineage>
        <taxon>Bacteria</taxon>
        <taxon>Pseudomonadati</taxon>
        <taxon>Pseudomonadota</taxon>
        <taxon>Alphaproteobacteria</taxon>
        <taxon>Rhodobacterales</taxon>
        <taxon>Paracoccaceae</taxon>
        <taxon>Arenibacterium</taxon>
    </lineage>
</organism>
<dbReference type="Pfam" id="PF02797">
    <property type="entry name" value="Chal_sti_synt_C"/>
    <property type="match status" value="1"/>
</dbReference>
<feature type="domain" description="Chalcone/stilbene synthase C-terminal" evidence="5">
    <location>
        <begin position="215"/>
        <end position="326"/>
    </location>
</feature>
<evidence type="ECO:0000313" key="7">
    <source>
        <dbReference type="Proteomes" id="UP001191082"/>
    </source>
</evidence>
<reference evidence="6 7" key="1">
    <citation type="submission" date="2019-05" db="EMBL/GenBank/DDBJ databases">
        <title>Marivita sp. nov. isolated from sea sediment.</title>
        <authorList>
            <person name="Kim W."/>
        </authorList>
    </citation>
    <scope>NUCLEOTIDE SEQUENCE [LARGE SCALE GENOMIC DNA]</scope>
    <source>
        <strain evidence="6 7">CAU 1492</strain>
    </source>
</reference>
<dbReference type="PIRSF" id="PIRSF000451">
    <property type="entry name" value="PKS_III"/>
    <property type="match status" value="1"/>
</dbReference>
<proteinExistence type="inferred from homology"/>
<keyword evidence="7" id="KW-1185">Reference proteome</keyword>
<feature type="domain" description="Chalcone/stilbene synthase N-terminal" evidence="4">
    <location>
        <begin position="6"/>
        <end position="199"/>
    </location>
</feature>
<evidence type="ECO:0000259" key="4">
    <source>
        <dbReference type="Pfam" id="PF00195"/>
    </source>
</evidence>
<dbReference type="PANTHER" id="PTHR11877">
    <property type="entry name" value="HYDROXYMETHYLGLUTARYL-COA SYNTHASE"/>
    <property type="match status" value="1"/>
</dbReference>
<keyword evidence="3" id="KW-0012">Acyltransferase</keyword>
<dbReference type="EMBL" id="VCPC01000002">
    <property type="protein sequence ID" value="TMV13110.1"/>
    <property type="molecule type" value="Genomic_DNA"/>
</dbReference>
<dbReference type="PANTHER" id="PTHR11877:SF99">
    <property type="entry name" value="1,3,6,8-TETRAHYDROXYNAPHTHALENE SYNTHASE"/>
    <property type="match status" value="1"/>
</dbReference>
<dbReference type="InterPro" id="IPR011141">
    <property type="entry name" value="Polyketide_synthase_type-III"/>
</dbReference>
<accession>A0ABY2X9Q6</accession>
<dbReference type="Pfam" id="PF00195">
    <property type="entry name" value="Chal_sti_synt_N"/>
    <property type="match status" value="1"/>
</dbReference>
<dbReference type="InterPro" id="IPR012328">
    <property type="entry name" value="Chalcone/stilbene_synt_C"/>
</dbReference>
<dbReference type="RefSeq" id="WP_138863666.1">
    <property type="nucleotide sequence ID" value="NZ_VCPC01000002.1"/>
</dbReference>
<evidence type="ECO:0000256" key="1">
    <source>
        <dbReference type="ARBA" id="ARBA00005531"/>
    </source>
</evidence>
<comment type="similarity">
    <text evidence="1">Belongs to the thiolase-like superfamily. Chalcone/stilbene synthases family.</text>
</comment>
<protein>
    <submittedName>
        <fullName evidence="6">Type III polyketide synthase</fullName>
    </submittedName>
</protein>
<dbReference type="Gene3D" id="3.40.47.10">
    <property type="match status" value="2"/>
</dbReference>